<keyword evidence="4 9" id="KW-0479">Metal-binding</keyword>
<evidence type="ECO:0000256" key="7">
    <source>
        <dbReference type="ARBA" id="ARBA00023004"/>
    </source>
</evidence>
<dbReference type="GO" id="GO:0009055">
    <property type="term" value="F:electron transfer activity"/>
    <property type="evidence" value="ECO:0007669"/>
    <property type="project" value="InterPro"/>
</dbReference>
<comment type="subcellular location">
    <subcellularLocation>
        <location evidence="1">Periplasm</location>
    </subcellularLocation>
</comment>
<evidence type="ECO:0000256" key="9">
    <source>
        <dbReference type="PIRSR" id="PIRSR000005-2"/>
    </source>
</evidence>
<dbReference type="Proteomes" id="UP000009102">
    <property type="component" value="Chromosome"/>
</dbReference>
<evidence type="ECO:0000256" key="3">
    <source>
        <dbReference type="ARBA" id="ARBA00022617"/>
    </source>
</evidence>
<evidence type="ECO:0000256" key="1">
    <source>
        <dbReference type="ARBA" id="ARBA00004418"/>
    </source>
</evidence>
<comment type="PTM">
    <text evidence="8">Binds 2 heme c groups covalently per subunit.</text>
</comment>
<evidence type="ECO:0000313" key="11">
    <source>
        <dbReference type="EMBL" id="ACX95396.1"/>
    </source>
</evidence>
<evidence type="ECO:0000256" key="4">
    <source>
        <dbReference type="ARBA" id="ARBA00022723"/>
    </source>
</evidence>
<dbReference type="RefSeq" id="WP_012823432.1">
    <property type="nucleotide sequence ID" value="NC_013422.1"/>
</dbReference>
<evidence type="ECO:0000256" key="2">
    <source>
        <dbReference type="ARBA" id="ARBA00022448"/>
    </source>
</evidence>
<feature type="binding site" description="covalent" evidence="8">
    <location>
        <position position="47"/>
    </location>
    <ligand>
        <name>heme c</name>
        <dbReference type="ChEBI" id="CHEBI:61717"/>
        <label>1</label>
    </ligand>
</feature>
<dbReference type="KEGG" id="hna:Hneap_0542"/>
<name>D0KY73_HALNC</name>
<keyword evidence="12" id="KW-1185">Reference proteome</keyword>
<evidence type="ECO:0000256" key="5">
    <source>
        <dbReference type="ARBA" id="ARBA00022764"/>
    </source>
</evidence>
<sequence>MNNRKWVIAALFMLSAAPLAIAGTSTNTIGEKIARKGTGDVPACAICHGDHGEGNLKAGYPRLAGMNAEYLDQQMTLYAQEERTNRIMQEYAQKLSIAQRRAVSEYYANQTAHSPHIDLQSLPPQAAKLLQVGAPNRGIPSCFSCHGDNGQGDADGIAPIAGQPAIYFIHQMNAWRFNARPVTEGNPMGVIAKSLTVQEISLLAHALQ</sequence>
<evidence type="ECO:0000256" key="8">
    <source>
        <dbReference type="PIRSR" id="PIRSR000005-1"/>
    </source>
</evidence>
<protein>
    <submittedName>
        <fullName evidence="11">Putative cytochrome c</fullName>
    </submittedName>
</protein>
<keyword evidence="3 8" id="KW-0349">Heme</keyword>
<dbReference type="PANTHER" id="PTHR33751:SF9">
    <property type="entry name" value="CYTOCHROME C4"/>
    <property type="match status" value="1"/>
</dbReference>
<dbReference type="AlphaFoldDB" id="D0KY73"/>
<dbReference type="GO" id="GO:0020037">
    <property type="term" value="F:heme binding"/>
    <property type="evidence" value="ECO:0007669"/>
    <property type="project" value="InterPro"/>
</dbReference>
<dbReference type="PANTHER" id="PTHR33751">
    <property type="entry name" value="CBB3-TYPE CYTOCHROME C OXIDASE SUBUNIT FIXP"/>
    <property type="match status" value="1"/>
</dbReference>
<feature type="binding site" description="axial binding residue" evidence="9">
    <location>
        <position position="48"/>
    </location>
    <ligand>
        <name>heme c</name>
        <dbReference type="ChEBI" id="CHEBI:61717"/>
        <label>1</label>
    </ligand>
    <ligandPart>
        <name>Fe</name>
        <dbReference type="ChEBI" id="CHEBI:18248"/>
    </ligandPart>
</feature>
<evidence type="ECO:0000313" key="12">
    <source>
        <dbReference type="Proteomes" id="UP000009102"/>
    </source>
</evidence>
<keyword evidence="7 9" id="KW-0408">Iron</keyword>
<dbReference type="PIRSF" id="PIRSF000005">
    <property type="entry name" value="Cytochrome_c4"/>
    <property type="match status" value="1"/>
</dbReference>
<feature type="binding site" description="covalent" evidence="8">
    <location>
        <position position="142"/>
    </location>
    <ligand>
        <name>heme c</name>
        <dbReference type="ChEBI" id="CHEBI:61717"/>
        <label>2</label>
    </ligand>
</feature>
<dbReference type="Gene3D" id="1.10.760.10">
    <property type="entry name" value="Cytochrome c-like domain"/>
    <property type="match status" value="2"/>
</dbReference>
<dbReference type="GO" id="GO:0042597">
    <property type="term" value="C:periplasmic space"/>
    <property type="evidence" value="ECO:0007669"/>
    <property type="project" value="UniProtKB-SubCell"/>
</dbReference>
<feature type="domain" description="Cytochrome c" evidence="10">
    <location>
        <begin position="25"/>
        <end position="111"/>
    </location>
</feature>
<dbReference type="InterPro" id="IPR050597">
    <property type="entry name" value="Cytochrome_c_Oxidase_Subunit"/>
</dbReference>
<feature type="binding site" description="covalent" evidence="8">
    <location>
        <position position="145"/>
    </location>
    <ligand>
        <name>heme c</name>
        <dbReference type="ChEBI" id="CHEBI:61717"/>
        <label>2</label>
    </ligand>
</feature>
<accession>D0KY73</accession>
<dbReference type="SUPFAM" id="SSF46626">
    <property type="entry name" value="Cytochrome c"/>
    <property type="match status" value="2"/>
</dbReference>
<evidence type="ECO:0000259" key="10">
    <source>
        <dbReference type="PROSITE" id="PS51007"/>
    </source>
</evidence>
<dbReference type="InterPro" id="IPR024167">
    <property type="entry name" value="Cytochrome_c4-like"/>
</dbReference>
<feature type="binding site" description="axial binding residue" evidence="9">
    <location>
        <position position="146"/>
    </location>
    <ligand>
        <name>heme c</name>
        <dbReference type="ChEBI" id="CHEBI:61717"/>
        <label>2</label>
    </ligand>
    <ligandPart>
        <name>Fe</name>
        <dbReference type="ChEBI" id="CHEBI:18248"/>
    </ligandPart>
</feature>
<dbReference type="EMBL" id="CP001801">
    <property type="protein sequence ID" value="ACX95396.1"/>
    <property type="molecule type" value="Genomic_DNA"/>
</dbReference>
<dbReference type="PROSITE" id="PS51007">
    <property type="entry name" value="CYTC"/>
    <property type="match status" value="1"/>
</dbReference>
<dbReference type="InterPro" id="IPR036909">
    <property type="entry name" value="Cyt_c-like_dom_sf"/>
</dbReference>
<feature type="binding site" description="axial binding residue" evidence="9">
    <location>
        <position position="188"/>
    </location>
    <ligand>
        <name>heme c</name>
        <dbReference type="ChEBI" id="CHEBI:61717"/>
        <label>2</label>
    </ligand>
    <ligandPart>
        <name>Fe</name>
        <dbReference type="ChEBI" id="CHEBI:18248"/>
    </ligandPart>
</feature>
<dbReference type="GO" id="GO:0005506">
    <property type="term" value="F:iron ion binding"/>
    <property type="evidence" value="ECO:0007669"/>
    <property type="project" value="InterPro"/>
</dbReference>
<organism evidence="11 12">
    <name type="scientific">Halothiobacillus neapolitanus (strain ATCC 23641 / DSM 15147 / CIP 104769 / NCIMB 8539 / c2)</name>
    <name type="common">Thiobacillus neapolitanus</name>
    <dbReference type="NCBI Taxonomy" id="555778"/>
    <lineage>
        <taxon>Bacteria</taxon>
        <taxon>Pseudomonadati</taxon>
        <taxon>Pseudomonadota</taxon>
        <taxon>Gammaproteobacteria</taxon>
        <taxon>Chromatiales</taxon>
        <taxon>Halothiobacillaceae</taxon>
        <taxon>Halothiobacillus</taxon>
    </lineage>
</organism>
<dbReference type="InterPro" id="IPR009056">
    <property type="entry name" value="Cyt_c-like_dom"/>
</dbReference>
<dbReference type="eggNOG" id="COG2863">
    <property type="taxonomic scope" value="Bacteria"/>
</dbReference>
<feature type="binding site" description="axial binding residue" evidence="9">
    <location>
        <position position="88"/>
    </location>
    <ligand>
        <name>heme c</name>
        <dbReference type="ChEBI" id="CHEBI:61717"/>
        <label>1</label>
    </ligand>
    <ligandPart>
        <name>Fe</name>
        <dbReference type="ChEBI" id="CHEBI:18248"/>
    </ligandPart>
</feature>
<keyword evidence="6" id="KW-0249">Electron transport</keyword>
<keyword evidence="2" id="KW-0813">Transport</keyword>
<feature type="binding site" description="covalent" evidence="8">
    <location>
        <position position="44"/>
    </location>
    <ligand>
        <name>heme c</name>
        <dbReference type="ChEBI" id="CHEBI:61717"/>
        <label>1</label>
    </ligand>
</feature>
<dbReference type="OrthoDB" id="9773456at2"/>
<keyword evidence="5" id="KW-0574">Periplasm</keyword>
<proteinExistence type="predicted"/>
<dbReference type="STRING" id="555778.Hneap_0542"/>
<evidence type="ECO:0000256" key="6">
    <source>
        <dbReference type="ARBA" id="ARBA00022982"/>
    </source>
</evidence>
<dbReference type="HOGENOM" id="CLU_076280_0_1_6"/>
<reference evidence="11 12" key="1">
    <citation type="submission" date="2009-10" db="EMBL/GenBank/DDBJ databases">
        <title>Complete sequence of Halothiobacillus neapolitanus c2.</title>
        <authorList>
            <consortium name="US DOE Joint Genome Institute"/>
            <person name="Lucas S."/>
            <person name="Copeland A."/>
            <person name="Lapidus A."/>
            <person name="Glavina del Rio T."/>
            <person name="Tice H."/>
            <person name="Bruce D."/>
            <person name="Goodwin L."/>
            <person name="Pitluck S."/>
            <person name="Davenport K."/>
            <person name="Brettin T."/>
            <person name="Detter J.C."/>
            <person name="Han C."/>
            <person name="Tapia R."/>
            <person name="Larimer F."/>
            <person name="Land M."/>
            <person name="Hauser L."/>
            <person name="Kyrpides N."/>
            <person name="Mikhailova N."/>
            <person name="Kerfeld C."/>
            <person name="Cannon G."/>
            <person name="Heinhort S."/>
        </authorList>
    </citation>
    <scope>NUCLEOTIDE SEQUENCE [LARGE SCALE GENOMIC DNA]</scope>
    <source>
        <strain evidence="12">ATCC 23641 / c2</strain>
    </source>
</reference>
<gene>
    <name evidence="11" type="ordered locus">Hneap_0542</name>
</gene>